<dbReference type="Gene3D" id="1.20.1250.40">
    <property type="match status" value="1"/>
</dbReference>
<reference evidence="9 10" key="1">
    <citation type="submission" date="2019-12" db="EMBL/GenBank/DDBJ databases">
        <authorList>
            <person name="Alioto T."/>
            <person name="Alioto T."/>
            <person name="Gomez Garrido J."/>
        </authorList>
    </citation>
    <scope>NUCLEOTIDE SEQUENCE [LARGE SCALE GENOMIC DNA]</scope>
</reference>
<feature type="domain" description="RNA polymerase Rpb4/RPC9 core" evidence="8">
    <location>
        <begin position="146"/>
        <end position="265"/>
    </location>
</feature>
<dbReference type="SUPFAM" id="SSF47819">
    <property type="entry name" value="HRDC-like"/>
    <property type="match status" value="1"/>
</dbReference>
<dbReference type="InterPro" id="IPR010997">
    <property type="entry name" value="HRDC-like_sf"/>
</dbReference>
<evidence type="ECO:0000256" key="7">
    <source>
        <dbReference type="SAM" id="MobiDB-lite"/>
    </source>
</evidence>
<dbReference type="InterPro" id="IPR038846">
    <property type="entry name" value="RPC9"/>
</dbReference>
<comment type="caution">
    <text evidence="9">The sequence shown here is derived from an EMBL/GenBank/DDBJ whole genome shotgun (WGS) entry which is preliminary data.</text>
</comment>
<evidence type="ECO:0000313" key="10">
    <source>
        <dbReference type="Proteomes" id="UP000594638"/>
    </source>
</evidence>
<dbReference type="SMART" id="SM00657">
    <property type="entry name" value="RPOL4c"/>
    <property type="match status" value="1"/>
</dbReference>
<dbReference type="GO" id="GO:0000166">
    <property type="term" value="F:nucleotide binding"/>
    <property type="evidence" value="ECO:0007669"/>
    <property type="project" value="InterPro"/>
</dbReference>
<comment type="similarity">
    <text evidence="2">Belongs to the eukaryotic RPC9 RNA polymerase subunit family.</text>
</comment>
<evidence type="ECO:0000256" key="5">
    <source>
        <dbReference type="ARBA" id="ARBA00023163"/>
    </source>
</evidence>
<dbReference type="Proteomes" id="UP000594638">
    <property type="component" value="Unassembled WGS sequence"/>
</dbReference>
<keyword evidence="4 9" id="KW-0240">DNA-directed RNA polymerase</keyword>
<dbReference type="Gramene" id="OE9A017247T1">
    <property type="protein sequence ID" value="OE9A017247C1"/>
    <property type="gene ID" value="OE9A017247"/>
</dbReference>
<dbReference type="EMBL" id="CACTIH010005662">
    <property type="protein sequence ID" value="CAA2999969.1"/>
    <property type="molecule type" value="Genomic_DNA"/>
</dbReference>
<protein>
    <recommendedName>
        <fullName evidence="3">DNA-directed RNA polymerase III subunit RPC9</fullName>
    </recommendedName>
</protein>
<sequence length="297" mass="33386">MPTPINEWPYATRADFIGLLQAMTRWGREIEKKRQSSPAVICDFQQLSGLLDDLNPETPKRKFRSGPNLSSPLSRSTRLRLSATLSSQSLCLLACRTVPTLRSQGQGTIVHRQKKKVIYTNILACDHSNYFYVNLNINCIDQPTAMKILQSNAGVLTNCEVLELLRSRGAGKDPTRAIAAVAPSEFKVYDYLEQTVASKQTIEIIHKFVEDCKKYDLTNGEMLNIVNIRPSSAVEIDPIIQDCDSRMGDRIDEFLESVVQVLPPHPSQLEFDEDNGEDKEAPGDQQMEDEPQNKLTC</sequence>
<evidence type="ECO:0000256" key="1">
    <source>
        <dbReference type="ARBA" id="ARBA00004123"/>
    </source>
</evidence>
<organism evidence="9 10">
    <name type="scientific">Olea europaea subsp. europaea</name>
    <dbReference type="NCBI Taxonomy" id="158383"/>
    <lineage>
        <taxon>Eukaryota</taxon>
        <taxon>Viridiplantae</taxon>
        <taxon>Streptophyta</taxon>
        <taxon>Embryophyta</taxon>
        <taxon>Tracheophyta</taxon>
        <taxon>Spermatophyta</taxon>
        <taxon>Magnoliopsida</taxon>
        <taxon>eudicotyledons</taxon>
        <taxon>Gunneridae</taxon>
        <taxon>Pentapetalae</taxon>
        <taxon>asterids</taxon>
        <taxon>lamiids</taxon>
        <taxon>Lamiales</taxon>
        <taxon>Oleaceae</taxon>
        <taxon>Oleeae</taxon>
        <taxon>Olea</taxon>
    </lineage>
</organism>
<dbReference type="GO" id="GO:0006384">
    <property type="term" value="P:transcription initiation at RNA polymerase III promoter"/>
    <property type="evidence" value="ECO:0007669"/>
    <property type="project" value="InterPro"/>
</dbReference>
<evidence type="ECO:0000313" key="9">
    <source>
        <dbReference type="EMBL" id="CAA2999969.1"/>
    </source>
</evidence>
<feature type="region of interest" description="Disordered" evidence="7">
    <location>
        <begin position="56"/>
        <end position="75"/>
    </location>
</feature>
<evidence type="ECO:0000256" key="3">
    <source>
        <dbReference type="ARBA" id="ARBA00016672"/>
    </source>
</evidence>
<dbReference type="AlphaFoldDB" id="A0A8S0T6X7"/>
<evidence type="ECO:0000256" key="6">
    <source>
        <dbReference type="ARBA" id="ARBA00023242"/>
    </source>
</evidence>
<dbReference type="InterPro" id="IPR006590">
    <property type="entry name" value="RNA_pol_Rpb4/RPC9_core"/>
</dbReference>
<evidence type="ECO:0000256" key="4">
    <source>
        <dbReference type="ARBA" id="ARBA00022478"/>
    </source>
</evidence>
<evidence type="ECO:0000259" key="8">
    <source>
        <dbReference type="SMART" id="SM00657"/>
    </source>
</evidence>
<dbReference type="GO" id="GO:0005666">
    <property type="term" value="C:RNA polymerase III complex"/>
    <property type="evidence" value="ECO:0007669"/>
    <property type="project" value="InterPro"/>
</dbReference>
<dbReference type="OrthoDB" id="877633at2759"/>
<comment type="subcellular location">
    <subcellularLocation>
        <location evidence="1">Nucleus</location>
    </subcellularLocation>
</comment>
<name>A0A8S0T6X7_OLEEU</name>
<dbReference type="PANTHER" id="PTHR15561">
    <property type="entry name" value="CALCITONIN GENE-RELATED PEPTIDE-RECEPTOR COMPONENT PROTEIN"/>
    <property type="match status" value="1"/>
</dbReference>
<keyword evidence="10" id="KW-1185">Reference proteome</keyword>
<gene>
    <name evidence="9" type="ORF">OLEA9_A017247</name>
</gene>
<feature type="region of interest" description="Disordered" evidence="7">
    <location>
        <begin position="265"/>
        <end position="297"/>
    </location>
</feature>
<dbReference type="InterPro" id="IPR038324">
    <property type="entry name" value="Rpb4/RPC9_sf"/>
</dbReference>
<keyword evidence="6" id="KW-0539">Nucleus</keyword>
<accession>A0A8S0T6X7</accession>
<dbReference type="PANTHER" id="PTHR15561:SF0">
    <property type="entry name" value="DNA-DIRECTED RNA POLYMERASE III SUBUNIT RPC9"/>
    <property type="match status" value="1"/>
</dbReference>
<keyword evidence="5" id="KW-0804">Transcription</keyword>
<proteinExistence type="inferred from homology"/>
<dbReference type="Pfam" id="PF03874">
    <property type="entry name" value="RNA_pol_Rpb4"/>
    <property type="match status" value="1"/>
</dbReference>
<evidence type="ECO:0000256" key="2">
    <source>
        <dbReference type="ARBA" id="ARBA00006898"/>
    </source>
</evidence>
<dbReference type="InterPro" id="IPR005574">
    <property type="entry name" value="Rpb4/RPC9"/>
</dbReference>